<name>K0TDN6_THAOC</name>
<keyword evidence="2" id="KW-1185">Reference proteome</keyword>
<accession>K0TDN6</accession>
<sequence length="53" mass="5878">MATQTRWILSEPGCWSAQISAEQWGAAVKEDEVAICVHGVCPLPMGMEREDRC</sequence>
<dbReference type="AlphaFoldDB" id="K0TDN6"/>
<dbReference type="Proteomes" id="UP000266841">
    <property type="component" value="Unassembled WGS sequence"/>
</dbReference>
<reference evidence="1 2" key="1">
    <citation type="journal article" date="2012" name="Genome Biol.">
        <title>Genome and low-iron response of an oceanic diatom adapted to chronic iron limitation.</title>
        <authorList>
            <person name="Lommer M."/>
            <person name="Specht M."/>
            <person name="Roy A.S."/>
            <person name="Kraemer L."/>
            <person name="Andreson R."/>
            <person name="Gutowska M.A."/>
            <person name="Wolf J."/>
            <person name="Bergner S.V."/>
            <person name="Schilhabel M.B."/>
            <person name="Klostermeier U.C."/>
            <person name="Beiko R.G."/>
            <person name="Rosenstiel P."/>
            <person name="Hippler M."/>
            <person name="Laroche J."/>
        </authorList>
    </citation>
    <scope>NUCLEOTIDE SEQUENCE [LARGE SCALE GENOMIC DNA]</scope>
    <source>
        <strain evidence="1 2">CCMP1005</strain>
    </source>
</reference>
<gene>
    <name evidence="1" type="ORF">THAOC_01398</name>
</gene>
<proteinExistence type="predicted"/>
<feature type="non-terminal residue" evidence="1">
    <location>
        <position position="53"/>
    </location>
</feature>
<organism evidence="1 2">
    <name type="scientific">Thalassiosira oceanica</name>
    <name type="common">Marine diatom</name>
    <dbReference type="NCBI Taxonomy" id="159749"/>
    <lineage>
        <taxon>Eukaryota</taxon>
        <taxon>Sar</taxon>
        <taxon>Stramenopiles</taxon>
        <taxon>Ochrophyta</taxon>
        <taxon>Bacillariophyta</taxon>
        <taxon>Coscinodiscophyceae</taxon>
        <taxon>Thalassiosirophycidae</taxon>
        <taxon>Thalassiosirales</taxon>
        <taxon>Thalassiosiraceae</taxon>
        <taxon>Thalassiosira</taxon>
    </lineage>
</organism>
<evidence type="ECO:0000313" key="2">
    <source>
        <dbReference type="Proteomes" id="UP000266841"/>
    </source>
</evidence>
<protein>
    <submittedName>
        <fullName evidence="1">Uncharacterized protein</fullName>
    </submittedName>
</protein>
<dbReference type="EMBL" id="AGNL01001664">
    <property type="protein sequence ID" value="EJK76818.1"/>
    <property type="molecule type" value="Genomic_DNA"/>
</dbReference>
<comment type="caution">
    <text evidence="1">The sequence shown here is derived from an EMBL/GenBank/DDBJ whole genome shotgun (WGS) entry which is preliminary data.</text>
</comment>
<evidence type="ECO:0000313" key="1">
    <source>
        <dbReference type="EMBL" id="EJK76818.1"/>
    </source>
</evidence>